<dbReference type="AlphaFoldDB" id="A0A6C0LFR5"/>
<sequence>MTDILGKMEYANDSVDANKLNAIYAANPSLINLPEEAKDANSKDCSSSSHVDFLYLSTIRGGRKMSGEINGGCGCGMKGGGGDSSVSGYTGGCFTCKKGVKNIVHIYSTLHIVIPSLYKKYKATKKTKVGKVKVV</sequence>
<dbReference type="EMBL" id="MN740488">
    <property type="protein sequence ID" value="QHU29393.1"/>
    <property type="molecule type" value="Genomic_DNA"/>
</dbReference>
<name>A0A6C0LFR5_9ZZZZ</name>
<reference evidence="1" key="1">
    <citation type="journal article" date="2020" name="Nature">
        <title>Giant virus diversity and host interactions through global metagenomics.</title>
        <authorList>
            <person name="Schulz F."/>
            <person name="Roux S."/>
            <person name="Paez-Espino D."/>
            <person name="Jungbluth S."/>
            <person name="Walsh D.A."/>
            <person name="Denef V.J."/>
            <person name="McMahon K.D."/>
            <person name="Konstantinidis K.T."/>
            <person name="Eloe-Fadrosh E.A."/>
            <person name="Kyrpides N.C."/>
            <person name="Woyke T."/>
        </authorList>
    </citation>
    <scope>NUCLEOTIDE SEQUENCE</scope>
    <source>
        <strain evidence="1">GVMAG-M-3300027804-47</strain>
    </source>
</reference>
<proteinExistence type="predicted"/>
<accession>A0A6C0LFR5</accession>
<protein>
    <submittedName>
        <fullName evidence="1">Uncharacterized protein</fullName>
    </submittedName>
</protein>
<evidence type="ECO:0000313" key="1">
    <source>
        <dbReference type="EMBL" id="QHU29393.1"/>
    </source>
</evidence>
<organism evidence="1">
    <name type="scientific">viral metagenome</name>
    <dbReference type="NCBI Taxonomy" id="1070528"/>
    <lineage>
        <taxon>unclassified sequences</taxon>
        <taxon>metagenomes</taxon>
        <taxon>organismal metagenomes</taxon>
    </lineage>
</organism>